<evidence type="ECO:0000256" key="1">
    <source>
        <dbReference type="SAM" id="MobiDB-lite"/>
    </source>
</evidence>
<reference evidence="4" key="1">
    <citation type="submission" date="2016-05" db="EMBL/GenBank/DDBJ databases">
        <authorList>
            <person name="Naeem Raeece"/>
        </authorList>
    </citation>
    <scope>NUCLEOTIDE SEQUENCE [LARGE SCALE GENOMIC DNA]</scope>
</reference>
<feature type="transmembrane region" description="Helical" evidence="2">
    <location>
        <begin position="273"/>
        <end position="294"/>
    </location>
</feature>
<dbReference type="Proteomes" id="UP000078560">
    <property type="component" value="Unassembled WGS sequence"/>
</dbReference>
<evidence type="ECO:0000313" key="4">
    <source>
        <dbReference type="Proteomes" id="UP000078560"/>
    </source>
</evidence>
<evidence type="ECO:0000313" key="3">
    <source>
        <dbReference type="EMBL" id="SBS91836.1"/>
    </source>
</evidence>
<gene>
    <name evidence="3" type="ORF">POVCU2_0070340</name>
</gene>
<accession>A0A1A8WKQ3</accession>
<sequence>MKNITINDLPSRKYYDKLKSSINYDTLEHYTKKYPGIESINTWVLDFKTNISNYFKDPSVRQSIISDKLCRDLNYLMCDIVQKILSFNKNVPEKILWADDVKTYSKQHFSDNPDFKCDIPFTYSRYSSDMKLLENYCEDSTFINEQIHDIQCSDKCQNIYHYMSIQKNKLKEISTMLSRKRRISKITDTCTIDKFESLLSPQNCKPCAQAPSSFNTSPRTNRNAPSGETLSGTLQVEPPITPGFQSSEVKKSPLTSEENEINNYSTWNAISSISFPVLGILLFSFFLYKFTFLGPKLQVYLRRKNNTPIKKYYESTNEMLDNMPNSTDVYSGDMQYNIPYHTLEN</sequence>
<keyword evidence="2" id="KW-0812">Transmembrane</keyword>
<feature type="region of interest" description="Disordered" evidence="1">
    <location>
        <begin position="210"/>
        <end position="237"/>
    </location>
</feature>
<protein>
    <submittedName>
        <fullName evidence="3">PIR Superfamily Protein</fullName>
    </submittedName>
</protein>
<evidence type="ECO:0000256" key="2">
    <source>
        <dbReference type="SAM" id="Phobius"/>
    </source>
</evidence>
<keyword evidence="2" id="KW-1133">Transmembrane helix</keyword>
<feature type="compositionally biased region" description="Polar residues" evidence="1">
    <location>
        <begin position="210"/>
        <end position="234"/>
    </location>
</feature>
<dbReference type="EMBL" id="FLQU01001176">
    <property type="protein sequence ID" value="SBS91836.1"/>
    <property type="molecule type" value="Genomic_DNA"/>
</dbReference>
<dbReference type="AlphaFoldDB" id="A0A1A8WKQ3"/>
<proteinExistence type="predicted"/>
<organism evidence="3 4">
    <name type="scientific">Plasmodium ovale curtisi</name>
    <dbReference type="NCBI Taxonomy" id="864141"/>
    <lineage>
        <taxon>Eukaryota</taxon>
        <taxon>Sar</taxon>
        <taxon>Alveolata</taxon>
        <taxon>Apicomplexa</taxon>
        <taxon>Aconoidasida</taxon>
        <taxon>Haemosporida</taxon>
        <taxon>Plasmodiidae</taxon>
        <taxon>Plasmodium</taxon>
        <taxon>Plasmodium (Plasmodium)</taxon>
    </lineage>
</organism>
<keyword evidence="2" id="KW-0472">Membrane</keyword>
<name>A0A1A8WKQ3_PLAOA</name>